<comment type="similarity">
    <text evidence="1">Belongs to the sigma-70 factor family. ECF subfamily.</text>
</comment>
<dbReference type="OrthoDB" id="9785675at2"/>
<gene>
    <name evidence="7" type="ORF">D8M04_19380</name>
</gene>
<comment type="caution">
    <text evidence="7">The sequence shown here is derived from an EMBL/GenBank/DDBJ whole genome shotgun (WGS) entry which is preliminary data.</text>
</comment>
<dbReference type="PANTHER" id="PTHR43133:SF60">
    <property type="entry name" value="RNA POLYMERASE SIGMA FACTOR SIGV"/>
    <property type="match status" value="1"/>
</dbReference>
<dbReference type="PANTHER" id="PTHR43133">
    <property type="entry name" value="RNA POLYMERASE ECF-TYPE SIGMA FACTO"/>
    <property type="match status" value="1"/>
</dbReference>
<evidence type="ECO:0000259" key="6">
    <source>
        <dbReference type="Pfam" id="PF08281"/>
    </source>
</evidence>
<keyword evidence="2" id="KW-0805">Transcription regulation</keyword>
<feature type="domain" description="RNA polymerase sigma factor 70 region 4 type 2" evidence="6">
    <location>
        <begin position="99"/>
        <end position="146"/>
    </location>
</feature>
<evidence type="ECO:0000256" key="3">
    <source>
        <dbReference type="ARBA" id="ARBA00023082"/>
    </source>
</evidence>
<proteinExistence type="inferred from homology"/>
<evidence type="ECO:0000259" key="5">
    <source>
        <dbReference type="Pfam" id="PF04542"/>
    </source>
</evidence>
<dbReference type="GO" id="GO:0016987">
    <property type="term" value="F:sigma factor activity"/>
    <property type="evidence" value="ECO:0007669"/>
    <property type="project" value="UniProtKB-KW"/>
</dbReference>
<dbReference type="SUPFAM" id="SSF88659">
    <property type="entry name" value="Sigma3 and sigma4 domains of RNA polymerase sigma factors"/>
    <property type="match status" value="1"/>
</dbReference>
<dbReference type="EMBL" id="RCHR01000013">
    <property type="protein sequence ID" value="RLL40106.1"/>
    <property type="molecule type" value="Genomic_DNA"/>
</dbReference>
<evidence type="ECO:0000256" key="4">
    <source>
        <dbReference type="ARBA" id="ARBA00023163"/>
    </source>
</evidence>
<dbReference type="Gene3D" id="1.10.10.10">
    <property type="entry name" value="Winged helix-like DNA-binding domain superfamily/Winged helix DNA-binding domain"/>
    <property type="match status" value="1"/>
</dbReference>
<dbReference type="AlphaFoldDB" id="A0A498D147"/>
<dbReference type="InterPro" id="IPR013324">
    <property type="entry name" value="RNA_pol_sigma_r3/r4-like"/>
</dbReference>
<dbReference type="Pfam" id="PF04542">
    <property type="entry name" value="Sigma70_r2"/>
    <property type="match status" value="1"/>
</dbReference>
<name>A0A498D147_9BACI</name>
<feature type="domain" description="RNA polymerase sigma-70 region 2" evidence="5">
    <location>
        <begin position="21"/>
        <end position="83"/>
    </location>
</feature>
<keyword evidence="3" id="KW-0731">Sigma factor</keyword>
<dbReference type="InterPro" id="IPR013325">
    <property type="entry name" value="RNA_pol_sigma_r2"/>
</dbReference>
<dbReference type="Pfam" id="PF08281">
    <property type="entry name" value="Sigma70_r4_2"/>
    <property type="match status" value="1"/>
</dbReference>
<reference evidence="7 8" key="1">
    <citation type="submission" date="2018-10" db="EMBL/GenBank/DDBJ databases">
        <title>Oceanobacillus sp. YLB-02 draft genome.</title>
        <authorList>
            <person name="Yu L."/>
        </authorList>
    </citation>
    <scope>NUCLEOTIDE SEQUENCE [LARGE SCALE GENOMIC DNA]</scope>
    <source>
        <strain evidence="7 8">YLB-02</strain>
    </source>
</reference>
<evidence type="ECO:0000256" key="1">
    <source>
        <dbReference type="ARBA" id="ARBA00010641"/>
    </source>
</evidence>
<evidence type="ECO:0000313" key="7">
    <source>
        <dbReference type="EMBL" id="RLL40106.1"/>
    </source>
</evidence>
<organism evidence="7 8">
    <name type="scientific">Oceanobacillus piezotolerans</name>
    <dbReference type="NCBI Taxonomy" id="2448030"/>
    <lineage>
        <taxon>Bacteria</taxon>
        <taxon>Bacillati</taxon>
        <taxon>Bacillota</taxon>
        <taxon>Bacilli</taxon>
        <taxon>Bacillales</taxon>
        <taxon>Bacillaceae</taxon>
        <taxon>Oceanobacillus</taxon>
    </lineage>
</organism>
<dbReference type="InterPro" id="IPR039425">
    <property type="entry name" value="RNA_pol_sigma-70-like"/>
</dbReference>
<dbReference type="InterPro" id="IPR036388">
    <property type="entry name" value="WH-like_DNA-bd_sf"/>
</dbReference>
<evidence type="ECO:0000256" key="2">
    <source>
        <dbReference type="ARBA" id="ARBA00023015"/>
    </source>
</evidence>
<dbReference type="GO" id="GO:0003677">
    <property type="term" value="F:DNA binding"/>
    <property type="evidence" value="ECO:0007669"/>
    <property type="project" value="InterPro"/>
</dbReference>
<dbReference type="RefSeq" id="WP_121525065.1">
    <property type="nucleotide sequence ID" value="NZ_RCHR01000013.1"/>
</dbReference>
<dbReference type="SUPFAM" id="SSF88946">
    <property type="entry name" value="Sigma2 domain of RNA polymerase sigma factors"/>
    <property type="match status" value="1"/>
</dbReference>
<keyword evidence="4" id="KW-0804">Transcription</keyword>
<keyword evidence="8" id="KW-1185">Reference proteome</keyword>
<sequence>MDEIIKLEKKQSGELPFSDFIECYKHQVYQICFYMIGKRNEAEEIAQTAFIEAYMVVRDYNFDKVSSKLFQITVDLVLDWLQERTTSDYTEIEMAESTESLQKEILQLAVYDRLAIVLRHMVGFSVGEISDIMQIPISNVRRKIHCSREILCKQLNQNSKKYIYLLIPQDKK</sequence>
<evidence type="ECO:0008006" key="9">
    <source>
        <dbReference type="Google" id="ProtNLM"/>
    </source>
</evidence>
<dbReference type="InterPro" id="IPR007627">
    <property type="entry name" value="RNA_pol_sigma70_r2"/>
</dbReference>
<dbReference type="Gene3D" id="1.10.1740.10">
    <property type="match status" value="1"/>
</dbReference>
<dbReference type="Proteomes" id="UP000270219">
    <property type="component" value="Unassembled WGS sequence"/>
</dbReference>
<dbReference type="InterPro" id="IPR013249">
    <property type="entry name" value="RNA_pol_sigma70_r4_t2"/>
</dbReference>
<accession>A0A498D147</accession>
<evidence type="ECO:0000313" key="8">
    <source>
        <dbReference type="Proteomes" id="UP000270219"/>
    </source>
</evidence>
<protein>
    <recommendedName>
        <fullName evidence="9">RNA polymerase sigma factor</fullName>
    </recommendedName>
</protein>
<dbReference type="GO" id="GO:0006352">
    <property type="term" value="P:DNA-templated transcription initiation"/>
    <property type="evidence" value="ECO:0007669"/>
    <property type="project" value="InterPro"/>
</dbReference>